<proteinExistence type="predicted"/>
<sequence>MDDPNVRELFVHRYRLIYYISDENIIISTIVHGARDYKND</sequence>
<dbReference type="Pfam" id="PF05016">
    <property type="entry name" value="ParE_toxin"/>
    <property type="match status" value="1"/>
</dbReference>
<organism evidence="2 3">
    <name type="scientific">Cohnella pontilimi</name>
    <dbReference type="NCBI Taxonomy" id="2564100"/>
    <lineage>
        <taxon>Bacteria</taxon>
        <taxon>Bacillati</taxon>
        <taxon>Bacillota</taxon>
        <taxon>Bacilli</taxon>
        <taxon>Bacillales</taxon>
        <taxon>Paenibacillaceae</taxon>
        <taxon>Cohnella</taxon>
    </lineage>
</organism>
<dbReference type="AlphaFoldDB" id="A0A4U0FG14"/>
<reference evidence="2 3" key="1">
    <citation type="submission" date="2019-04" db="EMBL/GenBank/DDBJ databases">
        <title>Cohnella sp. nov., isolated from soil.</title>
        <authorList>
            <person name="Kim W."/>
        </authorList>
    </citation>
    <scope>NUCLEOTIDE SEQUENCE [LARGE SCALE GENOMIC DNA]</scope>
    <source>
        <strain evidence="2 3">CAU 1483</strain>
    </source>
</reference>
<evidence type="ECO:0000256" key="1">
    <source>
        <dbReference type="ARBA" id="ARBA00022649"/>
    </source>
</evidence>
<protein>
    <recommendedName>
        <fullName evidence="4">Type II toxin-antitoxin system RelE/ParE family toxin</fullName>
    </recommendedName>
</protein>
<dbReference type="Proteomes" id="UP000309673">
    <property type="component" value="Unassembled WGS sequence"/>
</dbReference>
<evidence type="ECO:0008006" key="4">
    <source>
        <dbReference type="Google" id="ProtNLM"/>
    </source>
</evidence>
<keyword evidence="1" id="KW-1277">Toxin-antitoxin system</keyword>
<gene>
    <name evidence="2" type="ORF">E5161_00060</name>
</gene>
<dbReference type="OrthoDB" id="5574284at2"/>
<evidence type="ECO:0000313" key="3">
    <source>
        <dbReference type="Proteomes" id="UP000309673"/>
    </source>
</evidence>
<comment type="caution">
    <text evidence="2">The sequence shown here is derived from an EMBL/GenBank/DDBJ whole genome shotgun (WGS) entry which is preliminary data.</text>
</comment>
<accession>A0A4U0FG14</accession>
<dbReference type="EMBL" id="SUPK01000001">
    <property type="protein sequence ID" value="TJY43845.1"/>
    <property type="molecule type" value="Genomic_DNA"/>
</dbReference>
<keyword evidence="3" id="KW-1185">Reference proteome</keyword>
<dbReference type="Gene3D" id="3.30.2310.20">
    <property type="entry name" value="RelE-like"/>
    <property type="match status" value="1"/>
</dbReference>
<evidence type="ECO:0000313" key="2">
    <source>
        <dbReference type="EMBL" id="TJY43845.1"/>
    </source>
</evidence>
<dbReference type="InterPro" id="IPR035093">
    <property type="entry name" value="RelE/ParE_toxin_dom_sf"/>
</dbReference>
<name>A0A4U0FG14_9BACL</name>
<dbReference type="InterPro" id="IPR007712">
    <property type="entry name" value="RelE/ParE_toxin"/>
</dbReference>